<dbReference type="InterPro" id="IPR029058">
    <property type="entry name" value="AB_hydrolase_fold"/>
</dbReference>
<dbReference type="Gene3D" id="3.40.50.1820">
    <property type="entry name" value="alpha/beta hydrolase"/>
    <property type="match status" value="1"/>
</dbReference>
<dbReference type="SUPFAM" id="SSF53474">
    <property type="entry name" value="alpha/beta-Hydrolases"/>
    <property type="match status" value="1"/>
</dbReference>
<evidence type="ECO:0000259" key="5">
    <source>
        <dbReference type="Pfam" id="PF00135"/>
    </source>
</evidence>
<dbReference type="InterPro" id="IPR050654">
    <property type="entry name" value="AChE-related_enzymes"/>
</dbReference>
<feature type="domain" description="Carboxylesterase type B" evidence="5">
    <location>
        <begin position="30"/>
        <end position="502"/>
    </location>
</feature>
<accession>A0A401Z5Y8</accession>
<dbReference type="Pfam" id="PF00135">
    <property type="entry name" value="COesterase"/>
    <property type="match status" value="1"/>
</dbReference>
<evidence type="ECO:0000313" key="7">
    <source>
        <dbReference type="Proteomes" id="UP000286931"/>
    </source>
</evidence>
<evidence type="ECO:0000256" key="4">
    <source>
        <dbReference type="SAM" id="MobiDB-lite"/>
    </source>
</evidence>
<dbReference type="RefSeq" id="WP_126643789.1">
    <property type="nucleotide sequence ID" value="NZ_BIFH01000061.1"/>
</dbReference>
<feature type="compositionally biased region" description="Basic and acidic residues" evidence="4">
    <location>
        <begin position="36"/>
        <end position="47"/>
    </location>
</feature>
<protein>
    <recommendedName>
        <fullName evidence="3">Carboxylic ester hydrolase</fullName>
        <ecNumber evidence="3">3.1.1.-</ecNumber>
    </recommendedName>
</protein>
<comment type="caution">
    <text evidence="6">The sequence shown here is derived from an EMBL/GenBank/DDBJ whole genome shotgun (WGS) entry which is preliminary data.</text>
</comment>
<feature type="compositionally biased region" description="Basic and acidic residues" evidence="4">
    <location>
        <begin position="8"/>
        <end position="17"/>
    </location>
</feature>
<evidence type="ECO:0000256" key="2">
    <source>
        <dbReference type="ARBA" id="ARBA00022801"/>
    </source>
</evidence>
<evidence type="ECO:0000313" key="6">
    <source>
        <dbReference type="EMBL" id="GCE02292.1"/>
    </source>
</evidence>
<keyword evidence="2 3" id="KW-0378">Hydrolase</keyword>
<organism evidence="6 7">
    <name type="scientific">Embleya hyalina</name>
    <dbReference type="NCBI Taxonomy" id="516124"/>
    <lineage>
        <taxon>Bacteria</taxon>
        <taxon>Bacillati</taxon>
        <taxon>Actinomycetota</taxon>
        <taxon>Actinomycetes</taxon>
        <taxon>Kitasatosporales</taxon>
        <taxon>Streptomycetaceae</taxon>
        <taxon>Embleya</taxon>
    </lineage>
</organism>
<dbReference type="EC" id="3.1.1.-" evidence="3"/>
<comment type="similarity">
    <text evidence="1 3">Belongs to the type-B carboxylesterase/lipase family.</text>
</comment>
<dbReference type="EMBL" id="BIFH01000061">
    <property type="protein sequence ID" value="GCE02292.1"/>
    <property type="molecule type" value="Genomic_DNA"/>
</dbReference>
<gene>
    <name evidence="6" type="ORF">EHYA_10069</name>
</gene>
<evidence type="ECO:0000256" key="1">
    <source>
        <dbReference type="ARBA" id="ARBA00005964"/>
    </source>
</evidence>
<reference evidence="6 7" key="1">
    <citation type="submission" date="2018-12" db="EMBL/GenBank/DDBJ databases">
        <title>Draft genome sequence of Embleya hyalina NBRC 13850T.</title>
        <authorList>
            <person name="Komaki H."/>
            <person name="Hosoyama A."/>
            <person name="Kimura A."/>
            <person name="Ichikawa N."/>
            <person name="Tamura T."/>
        </authorList>
    </citation>
    <scope>NUCLEOTIDE SEQUENCE [LARGE SCALE GENOMIC DNA]</scope>
    <source>
        <strain evidence="6 7">NBRC 13850</strain>
    </source>
</reference>
<dbReference type="PROSITE" id="PS00122">
    <property type="entry name" value="CARBOXYLESTERASE_B_1"/>
    <property type="match status" value="1"/>
</dbReference>
<sequence length="505" mass="54569">MSNEWNDDNGRREHSRPADGAGPGTQPHRSTVVTTDRGRIRGEDDGPMRSFRGIPYAASPVGDLRFAPPRPHPYWAGIRDTVRSGPSVPQGPARLERMVGPRTPDWSEANCLTLNVWAPRTSGAPRPVLVWFHGGGFTSGCGGWDWYDGARLALLGDIVVVTANYRLGPLGFLYRPEMGADNLGLRDQGAVLRWVHDNIAAFGGDPRTITVGGQSAGAWTALLLAVDPETGPLIRRVLMQSAPLGLPEQTRDAARAAAVHYLALLGLIPGDDPAEGLRALPVEHLLRTYAGLGRDMAATANVAPPMYPVLGGFGVRRGLRESVREGALADKDVLIGTTGEEAAAFFGLNPSVREAGRVDVLRMMRDESGHVYERYAKRRPEATPGQVFTEVMSDRIFHAGTRDVARARAWQGHPAYLYRFDRPIAAPELGLGAPHCAELPYLFGTFDAFAESLMLRGVDRAAATELFTTFGGALAAFVATGSPNGPGLPTWKPHSPKNAETMYFR</sequence>
<proteinExistence type="inferred from homology"/>
<dbReference type="InterPro" id="IPR019826">
    <property type="entry name" value="Carboxylesterase_B_AS"/>
</dbReference>
<dbReference type="PANTHER" id="PTHR43918:SF4">
    <property type="entry name" value="CARBOXYLIC ESTER HYDROLASE"/>
    <property type="match status" value="1"/>
</dbReference>
<dbReference type="PANTHER" id="PTHR43918">
    <property type="entry name" value="ACETYLCHOLINESTERASE"/>
    <property type="match status" value="1"/>
</dbReference>
<dbReference type="Proteomes" id="UP000286931">
    <property type="component" value="Unassembled WGS sequence"/>
</dbReference>
<dbReference type="GO" id="GO:0052689">
    <property type="term" value="F:carboxylic ester hydrolase activity"/>
    <property type="evidence" value="ECO:0007669"/>
    <property type="project" value="TreeGrafter"/>
</dbReference>
<name>A0A401Z5Y8_9ACTN</name>
<keyword evidence="7" id="KW-1185">Reference proteome</keyword>
<evidence type="ECO:0000256" key="3">
    <source>
        <dbReference type="RuleBase" id="RU361235"/>
    </source>
</evidence>
<dbReference type="AlphaFoldDB" id="A0A401Z5Y8"/>
<feature type="region of interest" description="Disordered" evidence="4">
    <location>
        <begin position="1"/>
        <end position="53"/>
    </location>
</feature>
<dbReference type="InterPro" id="IPR002018">
    <property type="entry name" value="CarbesteraseB"/>
</dbReference>
<dbReference type="OrthoDB" id="3199405at2"/>